<evidence type="ECO:0000259" key="6">
    <source>
        <dbReference type="SMART" id="SM00363"/>
    </source>
</evidence>
<evidence type="ECO:0000256" key="2">
    <source>
        <dbReference type="ARBA" id="ARBA00023235"/>
    </source>
</evidence>
<evidence type="ECO:0000313" key="7">
    <source>
        <dbReference type="EMBL" id="UNZ00144.1"/>
    </source>
</evidence>
<evidence type="ECO:0000313" key="8">
    <source>
        <dbReference type="Proteomes" id="UP000829476"/>
    </source>
</evidence>
<dbReference type="EC" id="5.4.99.-" evidence="4"/>
<dbReference type="PROSITE" id="PS50889">
    <property type="entry name" value="S4"/>
    <property type="match status" value="1"/>
</dbReference>
<dbReference type="InterPro" id="IPR020094">
    <property type="entry name" value="TruA/RsuA/RluB/E/F_N"/>
</dbReference>
<evidence type="ECO:0000256" key="5">
    <source>
        <dbReference type="SAM" id="MobiDB-lite"/>
    </source>
</evidence>
<feature type="domain" description="RNA-binding S4" evidence="6">
    <location>
        <begin position="57"/>
        <end position="119"/>
    </location>
</feature>
<dbReference type="PROSITE" id="PS01149">
    <property type="entry name" value="PSI_RSU"/>
    <property type="match status" value="1"/>
</dbReference>
<evidence type="ECO:0000256" key="4">
    <source>
        <dbReference type="RuleBase" id="RU003887"/>
    </source>
</evidence>
<dbReference type="Gene3D" id="3.10.290.10">
    <property type="entry name" value="RNA-binding S4 domain"/>
    <property type="match status" value="1"/>
</dbReference>
<keyword evidence="2 4" id="KW-0413">Isomerase</keyword>
<dbReference type="Gene3D" id="3.30.70.1560">
    <property type="entry name" value="Alpha-L RNA-binding motif"/>
    <property type="match status" value="1"/>
</dbReference>
<dbReference type="RefSeq" id="WP_242938511.1">
    <property type="nucleotide sequence ID" value="NZ_CP094326.1"/>
</dbReference>
<dbReference type="PANTHER" id="PTHR47683:SF2">
    <property type="entry name" value="RNA-BINDING S4 DOMAIN-CONTAINING PROTEIN"/>
    <property type="match status" value="1"/>
</dbReference>
<dbReference type="InterPro" id="IPR036986">
    <property type="entry name" value="S4_RNA-bd_sf"/>
</dbReference>
<dbReference type="InterPro" id="IPR006145">
    <property type="entry name" value="PsdUridine_synth_RsuA/RluA"/>
</dbReference>
<dbReference type="EMBL" id="CP094326">
    <property type="protein sequence ID" value="UNZ00144.1"/>
    <property type="molecule type" value="Genomic_DNA"/>
</dbReference>
<sequence length="289" mass="32812">MSRQDNSDKGKFRGRQGNENRKPSGRGGSRKKSFARGNAPIKKTPLLKNNKPDDGKVRLNKYIANSGVCSRRDADIYITSGNVFVNGEVVTELGYRVNITDEVKFDGKIINPEKKEYILLNKPKGFITTTSDERGRRTVMDLVRGSTRSRIVPVGRLDRNTTGLLLFTNDGDLAKKLTHPKHGIRKIYHVKLNRNLLHEDLRKIADGLKLEDGPVQVDEISYIENASKSEVGVKIHSGRNRIVRRIFEHLGYEVVKLDRVVFAGLTKKDLPRGTWRRLNEQEVNNLKML</sequence>
<dbReference type="InterPro" id="IPR020103">
    <property type="entry name" value="PsdUridine_synth_cat_dom_sf"/>
</dbReference>
<dbReference type="Gene3D" id="3.30.70.580">
    <property type="entry name" value="Pseudouridine synthase I, catalytic domain, N-terminal subdomain"/>
    <property type="match status" value="1"/>
</dbReference>
<organism evidence="7 8">
    <name type="scientific">Zhouia spongiae</name>
    <dbReference type="NCBI Taxonomy" id="2202721"/>
    <lineage>
        <taxon>Bacteria</taxon>
        <taxon>Pseudomonadati</taxon>
        <taxon>Bacteroidota</taxon>
        <taxon>Flavobacteriia</taxon>
        <taxon>Flavobacteriales</taxon>
        <taxon>Flavobacteriaceae</taxon>
        <taxon>Zhouia</taxon>
    </lineage>
</organism>
<gene>
    <name evidence="7" type="ORF">MQE36_07315</name>
</gene>
<dbReference type="NCBIfam" id="TIGR00093">
    <property type="entry name" value="pseudouridine synthase"/>
    <property type="match status" value="1"/>
</dbReference>
<dbReference type="Pfam" id="PF01479">
    <property type="entry name" value="S4"/>
    <property type="match status" value="1"/>
</dbReference>
<dbReference type="CDD" id="cd00165">
    <property type="entry name" value="S4"/>
    <property type="match status" value="1"/>
</dbReference>
<evidence type="ECO:0000256" key="3">
    <source>
        <dbReference type="PROSITE-ProRule" id="PRU00182"/>
    </source>
</evidence>
<feature type="region of interest" description="Disordered" evidence="5">
    <location>
        <begin position="1"/>
        <end position="55"/>
    </location>
</feature>
<keyword evidence="8" id="KW-1185">Reference proteome</keyword>
<protein>
    <recommendedName>
        <fullName evidence="4">Pseudouridine synthase</fullName>
        <ecNumber evidence="4">5.4.99.-</ecNumber>
    </recommendedName>
</protein>
<dbReference type="SMART" id="SM00363">
    <property type="entry name" value="S4"/>
    <property type="match status" value="1"/>
</dbReference>
<dbReference type="InterPro" id="IPR000748">
    <property type="entry name" value="PsdUridine_synth_RsuA/RluB/E/F"/>
</dbReference>
<dbReference type="InterPro" id="IPR042092">
    <property type="entry name" value="PsdUridine_s_RsuA/RluB/E/F_cat"/>
</dbReference>
<dbReference type="Pfam" id="PF00849">
    <property type="entry name" value="PseudoU_synth_2"/>
    <property type="match status" value="1"/>
</dbReference>
<proteinExistence type="inferred from homology"/>
<dbReference type="Proteomes" id="UP000829476">
    <property type="component" value="Chromosome"/>
</dbReference>
<dbReference type="SUPFAM" id="SSF55174">
    <property type="entry name" value="Alpha-L RNA-binding motif"/>
    <property type="match status" value="1"/>
</dbReference>
<name>A0ABY3YUG0_9FLAO</name>
<keyword evidence="3" id="KW-0694">RNA-binding</keyword>
<dbReference type="InterPro" id="IPR050343">
    <property type="entry name" value="RsuA_PseudoU_synthase"/>
</dbReference>
<dbReference type="SUPFAM" id="SSF55120">
    <property type="entry name" value="Pseudouridine synthase"/>
    <property type="match status" value="1"/>
</dbReference>
<dbReference type="InterPro" id="IPR018496">
    <property type="entry name" value="PsdUridine_synth_RsuA/RluB_CS"/>
</dbReference>
<dbReference type="InterPro" id="IPR002942">
    <property type="entry name" value="S4_RNA-bd"/>
</dbReference>
<feature type="compositionally biased region" description="Basic and acidic residues" evidence="5">
    <location>
        <begin position="1"/>
        <end position="22"/>
    </location>
</feature>
<dbReference type="PANTHER" id="PTHR47683">
    <property type="entry name" value="PSEUDOURIDINE SYNTHASE FAMILY PROTEIN-RELATED"/>
    <property type="match status" value="1"/>
</dbReference>
<comment type="similarity">
    <text evidence="1 4">Belongs to the pseudouridine synthase RsuA family.</text>
</comment>
<dbReference type="CDD" id="cd02870">
    <property type="entry name" value="PseudoU_synth_RsuA_like"/>
    <property type="match status" value="1"/>
</dbReference>
<evidence type="ECO:0000256" key="1">
    <source>
        <dbReference type="ARBA" id="ARBA00008348"/>
    </source>
</evidence>
<reference evidence="7 8" key="1">
    <citation type="journal article" date="2018" name="Int. J. Syst. Evol. Microbiol.">
        <title>Zhouia spongiae sp. nov., isolated from a marine sponge.</title>
        <authorList>
            <person name="Zhuang L."/>
            <person name="Lin B."/>
            <person name="Qin F."/>
            <person name="Luo L."/>
        </authorList>
    </citation>
    <scope>NUCLEOTIDE SEQUENCE [LARGE SCALE GENOMIC DNA]</scope>
    <source>
        <strain evidence="7 8">HN-Y44</strain>
    </source>
</reference>
<accession>A0ABY3YUG0</accession>